<sequence>MRSASTRAVSGFVCQSCAVLPRSTGPLGRPPIVPSRRNAKPLPTWRAAGGARWTSSDAAASQNGLHPRRDAAAAAAAAAPSPPTKVQRITDPAELAALAEDSCNKIQSIDGIPERPVTEAALQACLRAATALHPQLRRSAAATGEAQGRASTARLAALTGERRPGSKLPAVDARVAEASNRISHAAWRVLSHPNVEMAPELLEAYVRVQHQLGRPESLPAALDLYAKKSKPVAAAAAAGNASVVTYRRTNPNAASRAAETHVVDLALQTAIDAKNLDAALGVIEAGFCVPAFRRAKLIKHGTAPALGLMALPFGVVGLSTAYAAYWQNTMDVTTATAIGAAGISGYLLVVGSLGVIAKLSHKDQMRRVTWTPGTPLRYRWMREEERAALDKVALAWGFKEPWRHGEETGADWEGLREYMGYRQMLLDRVEFMDGMS</sequence>
<organism evidence="3 4">
    <name type="scientific">Cordyceps fumosorosea (strain ARSEF 2679)</name>
    <name type="common">Isaria fumosorosea</name>
    <dbReference type="NCBI Taxonomy" id="1081104"/>
    <lineage>
        <taxon>Eukaryota</taxon>
        <taxon>Fungi</taxon>
        <taxon>Dikarya</taxon>
        <taxon>Ascomycota</taxon>
        <taxon>Pezizomycotina</taxon>
        <taxon>Sordariomycetes</taxon>
        <taxon>Hypocreomycetidae</taxon>
        <taxon>Hypocreales</taxon>
        <taxon>Cordycipitaceae</taxon>
        <taxon>Cordyceps</taxon>
    </lineage>
</organism>
<dbReference type="AlphaFoldDB" id="A0A167S7E2"/>
<feature type="region of interest" description="Disordered" evidence="1">
    <location>
        <begin position="24"/>
        <end position="67"/>
    </location>
</feature>
<protein>
    <submittedName>
        <fullName evidence="3">Uncharacterized protein</fullName>
    </submittedName>
</protein>
<accession>A0A167S7E2</accession>
<evidence type="ECO:0000313" key="4">
    <source>
        <dbReference type="Proteomes" id="UP000076744"/>
    </source>
</evidence>
<name>A0A167S7E2_CORFA</name>
<dbReference type="EMBL" id="AZHB01000016">
    <property type="protein sequence ID" value="OAA59336.1"/>
    <property type="molecule type" value="Genomic_DNA"/>
</dbReference>
<keyword evidence="2" id="KW-0472">Membrane</keyword>
<feature type="transmembrane region" description="Helical" evidence="2">
    <location>
        <begin position="337"/>
        <end position="357"/>
    </location>
</feature>
<dbReference type="OrthoDB" id="5360701at2759"/>
<keyword evidence="2" id="KW-0812">Transmembrane</keyword>
<keyword evidence="4" id="KW-1185">Reference proteome</keyword>
<comment type="caution">
    <text evidence="3">The sequence shown here is derived from an EMBL/GenBank/DDBJ whole genome shotgun (WGS) entry which is preliminary data.</text>
</comment>
<evidence type="ECO:0000256" key="1">
    <source>
        <dbReference type="SAM" id="MobiDB-lite"/>
    </source>
</evidence>
<gene>
    <name evidence="3" type="ORF">ISF_06271</name>
</gene>
<dbReference type="RefSeq" id="XP_018702852.1">
    <property type="nucleotide sequence ID" value="XM_018849875.1"/>
</dbReference>
<proteinExistence type="predicted"/>
<feature type="compositionally biased region" description="Polar residues" evidence="1">
    <location>
        <begin position="53"/>
        <end position="64"/>
    </location>
</feature>
<evidence type="ECO:0000313" key="3">
    <source>
        <dbReference type="EMBL" id="OAA59336.1"/>
    </source>
</evidence>
<dbReference type="Proteomes" id="UP000076744">
    <property type="component" value="Unassembled WGS sequence"/>
</dbReference>
<keyword evidence="2" id="KW-1133">Transmembrane helix</keyword>
<feature type="transmembrane region" description="Helical" evidence="2">
    <location>
        <begin position="303"/>
        <end position="325"/>
    </location>
</feature>
<reference evidence="3 4" key="1">
    <citation type="journal article" date="2016" name="Genome Biol. Evol.">
        <title>Divergent and convergent evolution of fungal pathogenicity.</title>
        <authorList>
            <person name="Shang Y."/>
            <person name="Xiao G."/>
            <person name="Zheng P."/>
            <person name="Cen K."/>
            <person name="Zhan S."/>
            <person name="Wang C."/>
        </authorList>
    </citation>
    <scope>NUCLEOTIDE SEQUENCE [LARGE SCALE GENOMIC DNA]</scope>
    <source>
        <strain evidence="3 4">ARSEF 2679</strain>
    </source>
</reference>
<dbReference type="GeneID" id="30022563"/>
<evidence type="ECO:0000256" key="2">
    <source>
        <dbReference type="SAM" id="Phobius"/>
    </source>
</evidence>